<evidence type="ECO:0000256" key="1">
    <source>
        <dbReference type="ARBA" id="ARBA00004651"/>
    </source>
</evidence>
<dbReference type="InterPro" id="IPR020846">
    <property type="entry name" value="MFS_dom"/>
</dbReference>
<feature type="transmembrane region" description="Helical" evidence="7">
    <location>
        <begin position="77"/>
        <end position="110"/>
    </location>
</feature>
<feature type="transmembrane region" description="Helical" evidence="7">
    <location>
        <begin position="154"/>
        <end position="181"/>
    </location>
</feature>
<keyword evidence="10" id="KW-1185">Reference proteome</keyword>
<dbReference type="PANTHER" id="PTHR23513:SF6">
    <property type="entry name" value="MAJOR FACILITATOR SUPERFAMILY ASSOCIATED DOMAIN-CONTAINING PROTEIN"/>
    <property type="match status" value="1"/>
</dbReference>
<dbReference type="RefSeq" id="WP_176761624.1">
    <property type="nucleotide sequence ID" value="NZ_FNGP01000001.1"/>
</dbReference>
<dbReference type="PROSITE" id="PS50850">
    <property type="entry name" value="MFS"/>
    <property type="match status" value="1"/>
</dbReference>
<evidence type="ECO:0000313" key="9">
    <source>
        <dbReference type="EMBL" id="SDL14448.1"/>
    </source>
</evidence>
<keyword evidence="3 7" id="KW-0812">Transmembrane</keyword>
<organism evidence="9 10">
    <name type="scientific">Tessaracoccus oleiagri</name>
    <dbReference type="NCBI Taxonomy" id="686624"/>
    <lineage>
        <taxon>Bacteria</taxon>
        <taxon>Bacillati</taxon>
        <taxon>Actinomycetota</taxon>
        <taxon>Actinomycetes</taxon>
        <taxon>Propionibacteriales</taxon>
        <taxon>Propionibacteriaceae</taxon>
        <taxon>Tessaracoccus</taxon>
    </lineage>
</organism>
<feature type="domain" description="Major facilitator superfamily (MFS) profile" evidence="8">
    <location>
        <begin position="6"/>
        <end position="400"/>
    </location>
</feature>
<feature type="transmembrane region" description="Helical" evidence="7">
    <location>
        <begin position="312"/>
        <end position="330"/>
    </location>
</feature>
<dbReference type="STRING" id="686624.SAMN04488242_0427"/>
<evidence type="ECO:0000256" key="6">
    <source>
        <dbReference type="SAM" id="MobiDB-lite"/>
    </source>
</evidence>
<dbReference type="PANTHER" id="PTHR23513">
    <property type="entry name" value="INTEGRAL MEMBRANE EFFLUX PROTEIN-RELATED"/>
    <property type="match status" value="1"/>
</dbReference>
<keyword evidence="2" id="KW-1003">Cell membrane</keyword>
<feature type="transmembrane region" description="Helical" evidence="7">
    <location>
        <begin position="12"/>
        <end position="35"/>
    </location>
</feature>
<evidence type="ECO:0000256" key="4">
    <source>
        <dbReference type="ARBA" id="ARBA00022989"/>
    </source>
</evidence>
<dbReference type="InterPro" id="IPR011701">
    <property type="entry name" value="MFS"/>
</dbReference>
<feature type="compositionally biased region" description="Basic and acidic residues" evidence="6">
    <location>
        <begin position="420"/>
        <end position="431"/>
    </location>
</feature>
<name>A0A1G9HNA7_9ACTN</name>
<feature type="transmembrane region" description="Helical" evidence="7">
    <location>
        <begin position="222"/>
        <end position="244"/>
    </location>
</feature>
<evidence type="ECO:0000256" key="5">
    <source>
        <dbReference type="ARBA" id="ARBA00023136"/>
    </source>
</evidence>
<protein>
    <submittedName>
        <fullName evidence="9">Predicted arabinose efflux permease, MFS family</fullName>
    </submittedName>
</protein>
<dbReference type="Pfam" id="PF07690">
    <property type="entry name" value="MFS_1"/>
    <property type="match status" value="1"/>
</dbReference>
<dbReference type="SUPFAM" id="SSF103473">
    <property type="entry name" value="MFS general substrate transporter"/>
    <property type="match status" value="1"/>
</dbReference>
<proteinExistence type="predicted"/>
<dbReference type="GO" id="GO:0022857">
    <property type="term" value="F:transmembrane transporter activity"/>
    <property type="evidence" value="ECO:0007669"/>
    <property type="project" value="InterPro"/>
</dbReference>
<feature type="transmembrane region" description="Helical" evidence="7">
    <location>
        <begin position="288"/>
        <end position="306"/>
    </location>
</feature>
<keyword evidence="5 7" id="KW-0472">Membrane</keyword>
<comment type="subcellular location">
    <subcellularLocation>
        <location evidence="1">Cell membrane</location>
        <topology evidence="1">Multi-pass membrane protein</topology>
    </subcellularLocation>
</comment>
<dbReference type="CDD" id="cd06173">
    <property type="entry name" value="MFS_MefA_like"/>
    <property type="match status" value="1"/>
</dbReference>
<evidence type="ECO:0000256" key="7">
    <source>
        <dbReference type="SAM" id="Phobius"/>
    </source>
</evidence>
<dbReference type="InterPro" id="IPR036259">
    <property type="entry name" value="MFS_trans_sf"/>
</dbReference>
<evidence type="ECO:0000259" key="8">
    <source>
        <dbReference type="PROSITE" id="PS50850"/>
    </source>
</evidence>
<dbReference type="GO" id="GO:0005886">
    <property type="term" value="C:plasma membrane"/>
    <property type="evidence" value="ECO:0007669"/>
    <property type="project" value="UniProtKB-SubCell"/>
</dbReference>
<feature type="transmembrane region" description="Helical" evidence="7">
    <location>
        <begin position="367"/>
        <end position="392"/>
    </location>
</feature>
<feature type="region of interest" description="Disordered" evidence="6">
    <location>
        <begin position="407"/>
        <end position="431"/>
    </location>
</feature>
<accession>A0A1G9HNA7</accession>
<gene>
    <name evidence="9" type="ORF">SAMN04488242_0427</name>
</gene>
<evidence type="ECO:0000313" key="10">
    <source>
        <dbReference type="Proteomes" id="UP000199475"/>
    </source>
</evidence>
<feature type="transmembrane region" description="Helical" evidence="7">
    <location>
        <begin position="342"/>
        <end position="361"/>
    </location>
</feature>
<evidence type="ECO:0000256" key="3">
    <source>
        <dbReference type="ARBA" id="ARBA00022692"/>
    </source>
</evidence>
<dbReference type="Proteomes" id="UP000199475">
    <property type="component" value="Unassembled WGS sequence"/>
</dbReference>
<dbReference type="AlphaFoldDB" id="A0A1G9HNA7"/>
<dbReference type="EMBL" id="FNGP01000001">
    <property type="protein sequence ID" value="SDL14448.1"/>
    <property type="molecule type" value="Genomic_DNA"/>
</dbReference>
<feature type="transmembrane region" description="Helical" evidence="7">
    <location>
        <begin position="41"/>
        <end position="65"/>
    </location>
</feature>
<sequence length="431" mass="44830">MQDRRLFNTHLAGVALSNLADGILAGAVPLVAISLTRDPLLVGLISTSMWLPWLLGALLVGVFVDRTDRAQVRRRALLARACVLAGALAIVAADLLTIWALLGVILAYAVTEVVSDLAASALIPQLVGPDDLAHANSRVMGVERLMQSFLGAPLGGALVALASASAFGAAAGLVAVAVVVLTRLRRPGGFRAPSEEGSAPSVRAEIMEGLRLVATHRVVRPLVVMAVLSNFASTAYFSVFVLWAVGEGSAIGLKEWQYPILPAVLTAGALLGTLVPRRWVRRAGEVRLMTTGLLVNGLGLFVPFLVPTWWAVAATFLVLGASNMIGNVILMSIRQRVVPGRLLGRVGGASATLAYGVMAIAGPVGGLLARATSLGVVFVSMAAVASLTAVWLMTRLRQRDVDAAGVPAAPPIPSASGPRAADRSRTLDPRA</sequence>
<dbReference type="Gene3D" id="1.20.1250.20">
    <property type="entry name" value="MFS general substrate transporter like domains"/>
    <property type="match status" value="1"/>
</dbReference>
<evidence type="ECO:0000256" key="2">
    <source>
        <dbReference type="ARBA" id="ARBA00022475"/>
    </source>
</evidence>
<feature type="transmembrane region" description="Helical" evidence="7">
    <location>
        <begin position="256"/>
        <end position="276"/>
    </location>
</feature>
<keyword evidence="4 7" id="KW-1133">Transmembrane helix</keyword>
<reference evidence="9 10" key="1">
    <citation type="submission" date="2016-10" db="EMBL/GenBank/DDBJ databases">
        <authorList>
            <person name="de Groot N.N."/>
        </authorList>
    </citation>
    <scope>NUCLEOTIDE SEQUENCE [LARGE SCALE GENOMIC DNA]</scope>
    <source>
        <strain evidence="9 10">CGMCC 1.9159</strain>
    </source>
</reference>